<dbReference type="InterPro" id="IPR036259">
    <property type="entry name" value="MFS_trans_sf"/>
</dbReference>
<keyword evidence="2 6" id="KW-0812">Transmembrane</keyword>
<comment type="subcellular location">
    <subcellularLocation>
        <location evidence="1">Cell membrane</location>
        <topology evidence="1">Multi-pass membrane protein</topology>
    </subcellularLocation>
</comment>
<evidence type="ECO:0000256" key="4">
    <source>
        <dbReference type="ARBA" id="ARBA00023136"/>
    </source>
</evidence>
<reference evidence="8 9" key="1">
    <citation type="submission" date="2016-10" db="EMBL/GenBank/DDBJ databases">
        <authorList>
            <person name="de Groot N.N."/>
        </authorList>
    </citation>
    <scope>NUCLEOTIDE SEQUENCE [LARGE SCALE GENOMIC DNA]</scope>
    <source>
        <strain evidence="8 9">JCM 11308</strain>
    </source>
</reference>
<feature type="transmembrane region" description="Helical" evidence="6">
    <location>
        <begin position="345"/>
        <end position="367"/>
    </location>
</feature>
<dbReference type="PANTHER" id="PTHR11662:SF450">
    <property type="entry name" value="BLR1003 PROTEIN"/>
    <property type="match status" value="1"/>
</dbReference>
<keyword evidence="3 6" id="KW-1133">Transmembrane helix</keyword>
<proteinExistence type="predicted"/>
<sequence>MTSIPALDKSEATPAEQDFRPGKAGGLFTRRRAWGLTGLLVTLGTINNADKAVLGIIAQPLAKDLGLTASQIGLAGSLFFLTFAIGGFFAGTVNRLVSLRWALVILALGWSLTVLPLIVSASFAVLIVSRLVLGLFEGPAAALSLTAAYSWHEPSKRGLPGALIAGAQSIAKIAIAPALAVVTATLGWRAALSVLAVAGLIWCVVWIFTWREGPYIRRESAKAEPVGTEASEPTVPWRKIFLNRTFISAAVLITSCYAMVAVVLTWLPSYFELGLGFSRLQAGLMFAIPSAVGLVLMLSISTISDRLLVRGASLRTVRIVMPVVGVFICGLLLFLLPSIGSAPLAVLVVSVGYGFCTPVMPLFSAMISDLCPPRQTAGTLGFFLAIMATGGLVAPYATGVIVDHAPTAAQGYALSFQILGAIAAACAVLVLILANPARDRQRA</sequence>
<feature type="domain" description="Major facilitator superfamily (MFS) profile" evidence="7">
    <location>
        <begin position="36"/>
        <end position="438"/>
    </location>
</feature>
<feature type="transmembrane region" description="Helical" evidence="6">
    <location>
        <begin position="163"/>
        <end position="184"/>
    </location>
</feature>
<dbReference type="EMBL" id="FNAB01000005">
    <property type="protein sequence ID" value="SDD62164.1"/>
    <property type="molecule type" value="Genomic_DNA"/>
</dbReference>
<feature type="transmembrane region" description="Helical" evidence="6">
    <location>
        <begin position="280"/>
        <end position="298"/>
    </location>
</feature>
<feature type="transmembrane region" description="Helical" evidence="6">
    <location>
        <begin position="414"/>
        <end position="434"/>
    </location>
</feature>
<feature type="transmembrane region" description="Helical" evidence="6">
    <location>
        <begin position="101"/>
        <end position="125"/>
    </location>
</feature>
<dbReference type="PANTHER" id="PTHR11662">
    <property type="entry name" value="SOLUTE CARRIER FAMILY 17"/>
    <property type="match status" value="1"/>
</dbReference>
<dbReference type="InterPro" id="IPR050382">
    <property type="entry name" value="MFS_Na/Anion_cotransporter"/>
</dbReference>
<protein>
    <submittedName>
        <fullName evidence="8">Sugar phosphate permease</fullName>
    </submittedName>
</protein>
<feature type="transmembrane region" description="Helical" evidence="6">
    <location>
        <begin position="190"/>
        <end position="210"/>
    </location>
</feature>
<dbReference type="RefSeq" id="WP_072842604.1">
    <property type="nucleotide sequence ID" value="NZ_FNAB01000005.1"/>
</dbReference>
<dbReference type="AlphaFoldDB" id="A0A1G6W8M4"/>
<evidence type="ECO:0000256" key="2">
    <source>
        <dbReference type="ARBA" id="ARBA00022692"/>
    </source>
</evidence>
<feature type="region of interest" description="Disordered" evidence="5">
    <location>
        <begin position="1"/>
        <end position="24"/>
    </location>
</feature>
<keyword evidence="9" id="KW-1185">Reference proteome</keyword>
<evidence type="ECO:0000259" key="7">
    <source>
        <dbReference type="PROSITE" id="PS50850"/>
    </source>
</evidence>
<dbReference type="STRING" id="168276.SAMN05444580_105286"/>
<evidence type="ECO:0000256" key="1">
    <source>
        <dbReference type="ARBA" id="ARBA00004651"/>
    </source>
</evidence>
<evidence type="ECO:0000256" key="5">
    <source>
        <dbReference type="SAM" id="MobiDB-lite"/>
    </source>
</evidence>
<dbReference type="InterPro" id="IPR020846">
    <property type="entry name" value="MFS_dom"/>
</dbReference>
<dbReference type="PROSITE" id="PS50850">
    <property type="entry name" value="MFS"/>
    <property type="match status" value="1"/>
</dbReference>
<dbReference type="Proteomes" id="UP000199417">
    <property type="component" value="Unassembled WGS sequence"/>
</dbReference>
<dbReference type="InterPro" id="IPR011701">
    <property type="entry name" value="MFS"/>
</dbReference>
<dbReference type="GO" id="GO:0022857">
    <property type="term" value="F:transmembrane transporter activity"/>
    <property type="evidence" value="ECO:0007669"/>
    <property type="project" value="InterPro"/>
</dbReference>
<dbReference type="Pfam" id="PF07690">
    <property type="entry name" value="MFS_1"/>
    <property type="match status" value="1"/>
</dbReference>
<dbReference type="GO" id="GO:0005886">
    <property type="term" value="C:plasma membrane"/>
    <property type="evidence" value="ECO:0007669"/>
    <property type="project" value="UniProtKB-SubCell"/>
</dbReference>
<dbReference type="Gene3D" id="1.20.1250.20">
    <property type="entry name" value="MFS general substrate transporter like domains"/>
    <property type="match status" value="2"/>
</dbReference>
<feature type="transmembrane region" description="Helical" evidence="6">
    <location>
        <begin position="379"/>
        <end position="402"/>
    </location>
</feature>
<feature type="transmembrane region" description="Helical" evidence="6">
    <location>
        <begin position="69"/>
        <end position="89"/>
    </location>
</feature>
<evidence type="ECO:0000256" key="6">
    <source>
        <dbReference type="SAM" id="Phobius"/>
    </source>
</evidence>
<gene>
    <name evidence="8" type="ORF">SAMN05444580_105286</name>
</gene>
<dbReference type="SUPFAM" id="SSF103473">
    <property type="entry name" value="MFS general substrate transporter"/>
    <property type="match status" value="1"/>
</dbReference>
<evidence type="ECO:0000256" key="3">
    <source>
        <dbReference type="ARBA" id="ARBA00022989"/>
    </source>
</evidence>
<evidence type="ECO:0000313" key="9">
    <source>
        <dbReference type="Proteomes" id="UP000199417"/>
    </source>
</evidence>
<accession>A0A1G6W8M4</accession>
<name>A0A1G6W8M4_9NOCA</name>
<feature type="transmembrane region" description="Helical" evidence="6">
    <location>
        <begin position="131"/>
        <end position="151"/>
    </location>
</feature>
<feature type="transmembrane region" description="Helical" evidence="6">
    <location>
        <begin position="319"/>
        <end position="339"/>
    </location>
</feature>
<evidence type="ECO:0000313" key="8">
    <source>
        <dbReference type="EMBL" id="SDD62164.1"/>
    </source>
</evidence>
<keyword evidence="4 6" id="KW-0472">Membrane</keyword>
<feature type="transmembrane region" description="Helical" evidence="6">
    <location>
        <begin position="246"/>
        <end position="268"/>
    </location>
</feature>
<organism evidence="8 9">
    <name type="scientific">Rhodococcus tukisamuensis</name>
    <dbReference type="NCBI Taxonomy" id="168276"/>
    <lineage>
        <taxon>Bacteria</taxon>
        <taxon>Bacillati</taxon>
        <taxon>Actinomycetota</taxon>
        <taxon>Actinomycetes</taxon>
        <taxon>Mycobacteriales</taxon>
        <taxon>Nocardiaceae</taxon>
        <taxon>Rhodococcus</taxon>
    </lineage>
</organism>